<feature type="transmembrane region" description="Helical" evidence="4">
    <location>
        <begin position="352"/>
        <end position="378"/>
    </location>
</feature>
<evidence type="ECO:0000313" key="5">
    <source>
        <dbReference type="EMBL" id="MCS0584022.1"/>
    </source>
</evidence>
<evidence type="ECO:0000256" key="2">
    <source>
        <dbReference type="ARBA" id="ARBA00022989"/>
    </source>
</evidence>
<keyword evidence="3 4" id="KW-0472">Membrane</keyword>
<proteinExistence type="predicted"/>
<feature type="transmembrane region" description="Helical" evidence="4">
    <location>
        <begin position="93"/>
        <end position="116"/>
    </location>
</feature>
<organism evidence="5 6">
    <name type="scientific">Massilia pinisoli</name>
    <dbReference type="NCBI Taxonomy" id="1772194"/>
    <lineage>
        <taxon>Bacteria</taxon>
        <taxon>Pseudomonadati</taxon>
        <taxon>Pseudomonadota</taxon>
        <taxon>Betaproteobacteria</taxon>
        <taxon>Burkholderiales</taxon>
        <taxon>Oxalobacteraceae</taxon>
        <taxon>Telluria group</taxon>
        <taxon>Massilia</taxon>
    </lineage>
</organism>
<evidence type="ECO:0000256" key="3">
    <source>
        <dbReference type="ARBA" id="ARBA00023136"/>
    </source>
</evidence>
<feature type="transmembrane region" description="Helical" evidence="4">
    <location>
        <begin position="414"/>
        <end position="433"/>
    </location>
</feature>
<dbReference type="Proteomes" id="UP001204151">
    <property type="component" value="Unassembled WGS sequence"/>
</dbReference>
<dbReference type="RefSeq" id="WP_258818582.1">
    <property type="nucleotide sequence ID" value="NZ_JANUGW010000017.1"/>
</dbReference>
<dbReference type="SUPFAM" id="SSF103473">
    <property type="entry name" value="MFS general substrate transporter"/>
    <property type="match status" value="1"/>
</dbReference>
<comment type="caution">
    <text evidence="5">The sequence shown here is derived from an EMBL/GenBank/DDBJ whole genome shotgun (WGS) entry which is preliminary data.</text>
</comment>
<dbReference type="PANTHER" id="PTHR23528:SF1">
    <property type="entry name" value="MAJOR FACILITATOR SUPERFAMILY (MFS) PROFILE DOMAIN-CONTAINING PROTEIN"/>
    <property type="match status" value="1"/>
</dbReference>
<keyword evidence="6" id="KW-1185">Reference proteome</keyword>
<gene>
    <name evidence="5" type="ORF">NX784_20705</name>
</gene>
<feature type="transmembrane region" description="Helical" evidence="4">
    <location>
        <begin position="260"/>
        <end position="279"/>
    </location>
</feature>
<keyword evidence="1 4" id="KW-0812">Transmembrane</keyword>
<evidence type="ECO:0000256" key="1">
    <source>
        <dbReference type="ARBA" id="ARBA00022692"/>
    </source>
</evidence>
<feature type="transmembrane region" description="Helical" evidence="4">
    <location>
        <begin position="136"/>
        <end position="161"/>
    </location>
</feature>
<feature type="transmembrane region" description="Helical" evidence="4">
    <location>
        <begin position="325"/>
        <end position="346"/>
    </location>
</feature>
<dbReference type="Gene3D" id="1.20.1250.20">
    <property type="entry name" value="MFS general substrate transporter like domains"/>
    <property type="match status" value="2"/>
</dbReference>
<feature type="transmembrane region" description="Helical" evidence="4">
    <location>
        <begin position="12"/>
        <end position="37"/>
    </location>
</feature>
<feature type="transmembrane region" description="Helical" evidence="4">
    <location>
        <begin position="57"/>
        <end position="81"/>
    </location>
</feature>
<name>A0ABT1ZVP7_9BURK</name>
<keyword evidence="2 4" id="KW-1133">Transmembrane helix</keyword>
<dbReference type="InterPro" id="IPR036259">
    <property type="entry name" value="MFS_trans_sf"/>
</dbReference>
<feature type="transmembrane region" description="Helical" evidence="4">
    <location>
        <begin position="173"/>
        <end position="191"/>
    </location>
</feature>
<dbReference type="EMBL" id="JANUGW010000017">
    <property type="protein sequence ID" value="MCS0584022.1"/>
    <property type="molecule type" value="Genomic_DNA"/>
</dbReference>
<dbReference type="Pfam" id="PF07690">
    <property type="entry name" value="MFS_1"/>
    <property type="match status" value="1"/>
</dbReference>
<feature type="transmembrane region" description="Helical" evidence="4">
    <location>
        <begin position="203"/>
        <end position="220"/>
    </location>
</feature>
<evidence type="ECO:0000256" key="4">
    <source>
        <dbReference type="SAM" id="Phobius"/>
    </source>
</evidence>
<evidence type="ECO:0000313" key="6">
    <source>
        <dbReference type="Proteomes" id="UP001204151"/>
    </source>
</evidence>
<dbReference type="CDD" id="cd06174">
    <property type="entry name" value="MFS"/>
    <property type="match status" value="1"/>
</dbReference>
<protein>
    <submittedName>
        <fullName evidence="5">MFS transporter</fullName>
    </submittedName>
</protein>
<dbReference type="PANTHER" id="PTHR23528">
    <property type="match status" value="1"/>
</dbReference>
<sequence length="450" mass="48325">MLEDKSAYAAGTLRYTAAGLGIVLFWLLFGEFAIALRDRSAIPGVMELLRQHHASDTMIAVLVSALPALLGSVLVPIVGFRSDRFRSRWGRRLPFLVGVTPVAALVFVALGNCTAIGRGTDALLGAASPGVDACVLAWFCVLWTVFEGLALVTLALYAGLVNDIVPRPILGRFYAGFRIVSLGAGILFNLWIFRLTEHHLREVFLGIGLFFGIACVLMCVRLKEGEYGPPATVDAQAGQGAVTWRAMGRAYWRECFADRYFLLVFLALTASELTFMPFNTFSQLYADSIGMDKGQLGRLLATSYALSIGLSSVVGWMVDRYGAAAVTVCTMGLYLCVACGGFLAVHDLQSFAVVYVLHAVVSGTYYTASASLPMVLFPRARFLQFDAAKRVIFSTSNIALSFLLGPLLDASGHVYGLTMLFGALLAGASVVTFRALARVARGRVGATSSA</sequence>
<feature type="transmembrane region" description="Helical" evidence="4">
    <location>
        <begin position="390"/>
        <end position="408"/>
    </location>
</feature>
<reference evidence="5 6" key="1">
    <citation type="submission" date="2022-08" db="EMBL/GenBank/DDBJ databases">
        <title>Reclassification of Massilia species as members of the genera Telluria, Duganella, Pseudoduganella, Mokoshia gen. nov. and Zemynaea gen. nov. using orthogonal and non-orthogonal genome-based approaches.</title>
        <authorList>
            <person name="Bowman J.P."/>
        </authorList>
    </citation>
    <scope>NUCLEOTIDE SEQUENCE [LARGE SCALE GENOMIC DNA]</scope>
    <source>
        <strain evidence="5 6">JCM 31316</strain>
    </source>
</reference>
<dbReference type="InterPro" id="IPR011701">
    <property type="entry name" value="MFS"/>
</dbReference>
<feature type="transmembrane region" description="Helical" evidence="4">
    <location>
        <begin position="299"/>
        <end position="318"/>
    </location>
</feature>
<accession>A0ABT1ZVP7</accession>